<protein>
    <submittedName>
        <fullName evidence="1">Uncharacterized protein</fullName>
    </submittedName>
</protein>
<organism evidence="1 2">
    <name type="scientific">Mycena alexandri</name>
    <dbReference type="NCBI Taxonomy" id="1745969"/>
    <lineage>
        <taxon>Eukaryota</taxon>
        <taxon>Fungi</taxon>
        <taxon>Dikarya</taxon>
        <taxon>Basidiomycota</taxon>
        <taxon>Agaricomycotina</taxon>
        <taxon>Agaricomycetes</taxon>
        <taxon>Agaricomycetidae</taxon>
        <taxon>Agaricales</taxon>
        <taxon>Marasmiineae</taxon>
        <taxon>Mycenaceae</taxon>
        <taxon>Mycena</taxon>
    </lineage>
</organism>
<gene>
    <name evidence="1" type="ORF">C8F04DRAFT_1072690</name>
</gene>
<dbReference type="Proteomes" id="UP001218188">
    <property type="component" value="Unassembled WGS sequence"/>
</dbReference>
<proteinExistence type="predicted"/>
<dbReference type="EMBL" id="JARJCM010000009">
    <property type="protein sequence ID" value="KAJ7043604.1"/>
    <property type="molecule type" value="Genomic_DNA"/>
</dbReference>
<evidence type="ECO:0000313" key="2">
    <source>
        <dbReference type="Proteomes" id="UP001218188"/>
    </source>
</evidence>
<reference evidence="1" key="1">
    <citation type="submission" date="2023-03" db="EMBL/GenBank/DDBJ databases">
        <title>Massive genome expansion in bonnet fungi (Mycena s.s.) driven by repeated elements and novel gene families across ecological guilds.</title>
        <authorList>
            <consortium name="Lawrence Berkeley National Laboratory"/>
            <person name="Harder C.B."/>
            <person name="Miyauchi S."/>
            <person name="Viragh M."/>
            <person name="Kuo A."/>
            <person name="Thoen E."/>
            <person name="Andreopoulos B."/>
            <person name="Lu D."/>
            <person name="Skrede I."/>
            <person name="Drula E."/>
            <person name="Henrissat B."/>
            <person name="Morin E."/>
            <person name="Kohler A."/>
            <person name="Barry K."/>
            <person name="LaButti K."/>
            <person name="Morin E."/>
            <person name="Salamov A."/>
            <person name="Lipzen A."/>
            <person name="Mereny Z."/>
            <person name="Hegedus B."/>
            <person name="Baldrian P."/>
            <person name="Stursova M."/>
            <person name="Weitz H."/>
            <person name="Taylor A."/>
            <person name="Grigoriev I.V."/>
            <person name="Nagy L.G."/>
            <person name="Martin F."/>
            <person name="Kauserud H."/>
        </authorList>
    </citation>
    <scope>NUCLEOTIDE SEQUENCE</scope>
    <source>
        <strain evidence="1">CBHHK200</strain>
    </source>
</reference>
<comment type="caution">
    <text evidence="1">The sequence shown here is derived from an EMBL/GenBank/DDBJ whole genome shotgun (WGS) entry which is preliminary data.</text>
</comment>
<accession>A0AAD6TCB6</accession>
<sequence length="135" mass="15430">MLHRPPRKHLRKSLLPSLVHAVNSALLHLLTTCRIQRPPSHSFSLAHRGAFPQKTLRRLFVRLFLRPLLHCSGLLEFRRTPASSSCTSPSLPPSLWVILPPRHGCLHCSRTLNLLDFRTLPVCIGHEHRTLRLIV</sequence>
<evidence type="ECO:0000313" key="1">
    <source>
        <dbReference type="EMBL" id="KAJ7043604.1"/>
    </source>
</evidence>
<keyword evidence="2" id="KW-1185">Reference proteome</keyword>
<name>A0AAD6TCB6_9AGAR</name>
<dbReference type="AlphaFoldDB" id="A0AAD6TCB6"/>